<evidence type="ECO:0000313" key="3">
    <source>
        <dbReference type="Proteomes" id="UP001597116"/>
    </source>
</evidence>
<proteinExistence type="predicted"/>
<reference evidence="3" key="1">
    <citation type="journal article" date="2019" name="Int. J. Syst. Evol. Microbiol.">
        <title>The Global Catalogue of Microorganisms (GCM) 10K type strain sequencing project: providing services to taxonomists for standard genome sequencing and annotation.</title>
        <authorList>
            <consortium name="The Broad Institute Genomics Platform"/>
            <consortium name="The Broad Institute Genome Sequencing Center for Infectious Disease"/>
            <person name="Wu L."/>
            <person name="Ma J."/>
        </authorList>
    </citation>
    <scope>NUCLEOTIDE SEQUENCE [LARGE SCALE GENOMIC DNA]</scope>
    <source>
        <strain evidence="3">CCUG 55608</strain>
    </source>
</reference>
<protein>
    <submittedName>
        <fullName evidence="2">Nuclear transport factor 2 family protein</fullName>
    </submittedName>
</protein>
<evidence type="ECO:0000259" key="1">
    <source>
        <dbReference type="Pfam" id="PF12680"/>
    </source>
</evidence>
<dbReference type="SUPFAM" id="SSF54427">
    <property type="entry name" value="NTF2-like"/>
    <property type="match status" value="1"/>
</dbReference>
<dbReference type="EMBL" id="JBHTLP010000008">
    <property type="protein sequence ID" value="MFD1142395.1"/>
    <property type="molecule type" value="Genomic_DNA"/>
</dbReference>
<name>A0ABW3QBQ7_9BACT</name>
<accession>A0ABW3QBQ7</accession>
<dbReference type="Pfam" id="PF12680">
    <property type="entry name" value="SnoaL_2"/>
    <property type="match status" value="1"/>
</dbReference>
<gene>
    <name evidence="2" type="ORF">ACFQ4C_14815</name>
</gene>
<dbReference type="RefSeq" id="WP_265992887.1">
    <property type="nucleotide sequence ID" value="NZ_CP110973.1"/>
</dbReference>
<evidence type="ECO:0000313" key="2">
    <source>
        <dbReference type="EMBL" id="MFD1142395.1"/>
    </source>
</evidence>
<dbReference type="Proteomes" id="UP001597116">
    <property type="component" value="Unassembled WGS sequence"/>
</dbReference>
<comment type="caution">
    <text evidence="2">The sequence shown here is derived from an EMBL/GenBank/DDBJ whole genome shotgun (WGS) entry which is preliminary data.</text>
</comment>
<feature type="domain" description="SnoaL-like" evidence="1">
    <location>
        <begin position="8"/>
        <end position="117"/>
    </location>
</feature>
<dbReference type="Gene3D" id="3.10.450.50">
    <property type="match status" value="1"/>
</dbReference>
<sequence length="154" mass="17398">MASSKHLIEEIYDHIARGNLSKVLPVLDEHIRVYVPESLPFGGAYLGRDGYVSMLSKAMQTWQTPIVRPQHYYLPENASDDLLIVSGEFEVTLPGAEATSVFPFVDQWRVRDRTIVELRIFYWDTARLLLDLHRAATGLTSQNSTSAADPESTF</sequence>
<dbReference type="InterPro" id="IPR037401">
    <property type="entry name" value="SnoaL-like"/>
</dbReference>
<keyword evidence="3" id="KW-1185">Reference proteome</keyword>
<organism evidence="2 3">
    <name type="scientific">Larkinella insperata</name>
    <dbReference type="NCBI Taxonomy" id="332158"/>
    <lineage>
        <taxon>Bacteria</taxon>
        <taxon>Pseudomonadati</taxon>
        <taxon>Bacteroidota</taxon>
        <taxon>Cytophagia</taxon>
        <taxon>Cytophagales</taxon>
        <taxon>Spirosomataceae</taxon>
        <taxon>Larkinella</taxon>
    </lineage>
</organism>
<dbReference type="InterPro" id="IPR032710">
    <property type="entry name" value="NTF2-like_dom_sf"/>
</dbReference>